<dbReference type="SUPFAM" id="SSF47757">
    <property type="entry name" value="Chemotaxis receptor methyltransferase CheR, N-terminal domain"/>
    <property type="match status" value="1"/>
</dbReference>
<organism evidence="2 3">
    <name type="scientific">Rhodocytophaga aerolata</name>
    <dbReference type="NCBI Taxonomy" id="455078"/>
    <lineage>
        <taxon>Bacteria</taxon>
        <taxon>Pseudomonadati</taxon>
        <taxon>Bacteroidota</taxon>
        <taxon>Cytophagia</taxon>
        <taxon>Cytophagales</taxon>
        <taxon>Rhodocytophagaceae</taxon>
        <taxon>Rhodocytophaga</taxon>
    </lineage>
</organism>
<dbReference type="InterPro" id="IPR050903">
    <property type="entry name" value="Bact_Chemotaxis_MeTrfase"/>
</dbReference>
<dbReference type="SMART" id="SM00138">
    <property type="entry name" value="MeTrc"/>
    <property type="match status" value="1"/>
</dbReference>
<sequence>MVDITDDELQSLIRVILTRYGIDFTSYETGSLKRRIARAITVFNVESVVELWNKLLKERDFIYPFIDELTVGMTAMFRDPVLWSTLKNSVLNQFSQQENIHIWHAGCSTGEEVYTMGIVLSDMQLQHKTSALATDLNQTFIRQAQEGKYHLSVLEDYARNFTVYQTIHPFHHYYTLQEDAFCMNRSLTAHVQFKNHNLVMEKMDHKFDIIFCRNVMIYFDSKAKTKLLEQFHQNLKEGGYLIIGFYDALMPFIDTQKFAIYDLNAKIFRKIS</sequence>
<keyword evidence="3" id="KW-1185">Reference proteome</keyword>
<dbReference type="PANTHER" id="PTHR24422">
    <property type="entry name" value="CHEMOTAXIS PROTEIN METHYLTRANSFERASE"/>
    <property type="match status" value="1"/>
</dbReference>
<name>A0ABT8R4S5_9BACT</name>
<dbReference type="Pfam" id="PF03705">
    <property type="entry name" value="CheR_N"/>
    <property type="match status" value="1"/>
</dbReference>
<dbReference type="InterPro" id="IPR022641">
    <property type="entry name" value="CheR_N"/>
</dbReference>
<dbReference type="Proteomes" id="UP001168528">
    <property type="component" value="Unassembled WGS sequence"/>
</dbReference>
<dbReference type="Pfam" id="PF01739">
    <property type="entry name" value="CheR"/>
    <property type="match status" value="1"/>
</dbReference>
<dbReference type="PROSITE" id="PS50123">
    <property type="entry name" value="CHER"/>
    <property type="match status" value="1"/>
</dbReference>
<dbReference type="CDD" id="cd02440">
    <property type="entry name" value="AdoMet_MTases"/>
    <property type="match status" value="1"/>
</dbReference>
<gene>
    <name evidence="2" type="ORF">Q0590_10565</name>
</gene>
<accession>A0ABT8R4S5</accession>
<evidence type="ECO:0000313" key="2">
    <source>
        <dbReference type="EMBL" id="MDO1446696.1"/>
    </source>
</evidence>
<evidence type="ECO:0000259" key="1">
    <source>
        <dbReference type="PROSITE" id="PS50123"/>
    </source>
</evidence>
<proteinExistence type="predicted"/>
<dbReference type="SUPFAM" id="SSF53335">
    <property type="entry name" value="S-adenosyl-L-methionine-dependent methyltransferases"/>
    <property type="match status" value="1"/>
</dbReference>
<feature type="domain" description="CheR-type methyltransferase" evidence="1">
    <location>
        <begin position="1"/>
        <end position="271"/>
    </location>
</feature>
<comment type="caution">
    <text evidence="2">The sequence shown here is derived from an EMBL/GenBank/DDBJ whole genome shotgun (WGS) entry which is preliminary data.</text>
</comment>
<evidence type="ECO:0000313" key="3">
    <source>
        <dbReference type="Proteomes" id="UP001168528"/>
    </source>
</evidence>
<reference evidence="2" key="1">
    <citation type="submission" date="2023-07" db="EMBL/GenBank/DDBJ databases">
        <title>The genome sequence of Rhodocytophaga aerolata KACC 12507.</title>
        <authorList>
            <person name="Zhang X."/>
        </authorList>
    </citation>
    <scope>NUCLEOTIDE SEQUENCE</scope>
    <source>
        <strain evidence="2">KACC 12507</strain>
    </source>
</reference>
<dbReference type="PANTHER" id="PTHR24422:SF8">
    <property type="entry name" value="CHEMOTAXIS PROTEIN"/>
    <property type="match status" value="1"/>
</dbReference>
<dbReference type="EMBL" id="JAUKPO010000004">
    <property type="protein sequence ID" value="MDO1446696.1"/>
    <property type="molecule type" value="Genomic_DNA"/>
</dbReference>
<dbReference type="PRINTS" id="PR00996">
    <property type="entry name" value="CHERMTFRASE"/>
</dbReference>
<protein>
    <submittedName>
        <fullName evidence="2">Protein-glutamate O-methyltransferase CheR</fullName>
    </submittedName>
</protein>
<dbReference type="InterPro" id="IPR000780">
    <property type="entry name" value="CheR_MeTrfase"/>
</dbReference>
<dbReference type="Gene3D" id="3.40.50.150">
    <property type="entry name" value="Vaccinia Virus protein VP39"/>
    <property type="match status" value="1"/>
</dbReference>
<dbReference type="InterPro" id="IPR029063">
    <property type="entry name" value="SAM-dependent_MTases_sf"/>
</dbReference>
<dbReference type="RefSeq" id="WP_302037493.1">
    <property type="nucleotide sequence ID" value="NZ_JAUKPO010000004.1"/>
</dbReference>
<dbReference type="InterPro" id="IPR022642">
    <property type="entry name" value="CheR_C"/>
</dbReference>